<evidence type="ECO:0000313" key="1">
    <source>
        <dbReference type="EMBL" id="MBB6105190.1"/>
    </source>
</evidence>
<proteinExistence type="predicted"/>
<organism evidence="1 2">
    <name type="scientific">Paraburkholderia bannensis</name>
    <dbReference type="NCBI Taxonomy" id="765414"/>
    <lineage>
        <taxon>Bacteria</taxon>
        <taxon>Pseudomonadati</taxon>
        <taxon>Pseudomonadota</taxon>
        <taxon>Betaproteobacteria</taxon>
        <taxon>Burkholderiales</taxon>
        <taxon>Burkholderiaceae</taxon>
        <taxon>Paraburkholderia</taxon>
    </lineage>
</organism>
<sequence>MAVFDQLAANAHRAAQLCARADDFRVARNICRARRRANQIVEIAKRLLDLRARRRQAFVHRDNVGRPLGKNEVSDSGEDRPVFADSEIVGSNRRADQVVCAVVEHQCA</sequence>
<gene>
    <name evidence="1" type="ORF">F4827_005056</name>
</gene>
<dbReference type="Proteomes" id="UP000571554">
    <property type="component" value="Unassembled WGS sequence"/>
</dbReference>
<dbReference type="AlphaFoldDB" id="A0A7W9U3H4"/>
<keyword evidence="2" id="KW-1185">Reference proteome</keyword>
<comment type="caution">
    <text evidence="1">The sequence shown here is derived from an EMBL/GenBank/DDBJ whole genome shotgun (WGS) entry which is preliminary data.</text>
</comment>
<name>A0A7W9U3H4_9BURK</name>
<dbReference type="EMBL" id="JACHBW010000016">
    <property type="protein sequence ID" value="MBB6105190.1"/>
    <property type="molecule type" value="Genomic_DNA"/>
</dbReference>
<reference evidence="1 2" key="1">
    <citation type="submission" date="2020-08" db="EMBL/GenBank/DDBJ databases">
        <title>Above-ground endophytic microbial communities from plants in different locations in the United States.</title>
        <authorList>
            <person name="Frank C."/>
        </authorList>
    </citation>
    <scope>NUCLEOTIDE SEQUENCE [LARGE SCALE GENOMIC DNA]</scope>
    <source>
        <strain evidence="1 2">WP4_2_2</strain>
    </source>
</reference>
<accession>A0A7W9U3H4</accession>
<evidence type="ECO:0000313" key="2">
    <source>
        <dbReference type="Proteomes" id="UP000571554"/>
    </source>
</evidence>
<protein>
    <submittedName>
        <fullName evidence="1">Uncharacterized protein</fullName>
    </submittedName>
</protein>